<evidence type="ECO:0000256" key="1">
    <source>
        <dbReference type="SAM" id="MobiDB-lite"/>
    </source>
</evidence>
<evidence type="ECO:0000313" key="3">
    <source>
        <dbReference type="Proteomes" id="UP000193900"/>
    </source>
</evidence>
<sequence>MRTPDLRDRLHNQHPLTAPSCLRESFSPEPTGGPLLDADHPRMGADPACRSTRERARNRGKSVLSEALMISVHPAKVEDRAGPGHREGDLIPGLGNSAIGTLVERTTRFTMLLHLPRMEGHGKGKMIRNGTALAGHGAEAVRDAIAGTVMDLPVHPCRSLTCDQGRRWPNMRSSGATPGWRSTSATRKALGSAAATKTPTARLAPILSQGHRPQPARDQ</sequence>
<feature type="region of interest" description="Disordered" evidence="1">
    <location>
        <begin position="1"/>
        <end position="57"/>
    </location>
</feature>
<dbReference type="Proteomes" id="UP000193900">
    <property type="component" value="Unassembled WGS sequence"/>
</dbReference>
<protein>
    <submittedName>
        <fullName evidence="2">Uncharacterized protein</fullName>
    </submittedName>
</protein>
<proteinExistence type="predicted"/>
<feature type="region of interest" description="Disordered" evidence="1">
    <location>
        <begin position="166"/>
        <end position="219"/>
    </location>
</feature>
<feature type="compositionally biased region" description="Basic and acidic residues" evidence="1">
    <location>
        <begin position="1"/>
        <end position="11"/>
    </location>
</feature>
<dbReference type="EMBL" id="FWFZ01000012">
    <property type="protein sequence ID" value="SLN56200.1"/>
    <property type="molecule type" value="Genomic_DNA"/>
</dbReference>
<accession>A0A1Y5TAU1</accession>
<dbReference type="AlphaFoldDB" id="A0A1Y5TAU1"/>
<evidence type="ECO:0000313" key="2">
    <source>
        <dbReference type="EMBL" id="SLN56200.1"/>
    </source>
</evidence>
<organism evidence="2 3">
    <name type="scientific">Roseisalinus antarcticus</name>
    <dbReference type="NCBI Taxonomy" id="254357"/>
    <lineage>
        <taxon>Bacteria</taxon>
        <taxon>Pseudomonadati</taxon>
        <taxon>Pseudomonadota</taxon>
        <taxon>Alphaproteobacteria</taxon>
        <taxon>Rhodobacterales</taxon>
        <taxon>Roseobacteraceae</taxon>
        <taxon>Roseisalinus</taxon>
    </lineage>
</organism>
<reference evidence="2 3" key="1">
    <citation type="submission" date="2017-03" db="EMBL/GenBank/DDBJ databases">
        <authorList>
            <person name="Afonso C.L."/>
            <person name="Miller P.J."/>
            <person name="Scott M.A."/>
            <person name="Spackman E."/>
            <person name="Goraichik I."/>
            <person name="Dimitrov K.M."/>
            <person name="Suarez D.L."/>
            <person name="Swayne D.E."/>
        </authorList>
    </citation>
    <scope>NUCLEOTIDE SEQUENCE [LARGE SCALE GENOMIC DNA]</scope>
    <source>
        <strain evidence="2 3">CECT 7023</strain>
    </source>
</reference>
<feature type="compositionally biased region" description="Polar residues" evidence="1">
    <location>
        <begin position="171"/>
        <end position="186"/>
    </location>
</feature>
<keyword evidence="3" id="KW-1185">Reference proteome</keyword>
<name>A0A1Y5TAU1_9RHOB</name>
<gene>
    <name evidence="2" type="ORF">ROA7023_02536</name>
</gene>